<evidence type="ECO:0008006" key="4">
    <source>
        <dbReference type="Google" id="ProtNLM"/>
    </source>
</evidence>
<name>A0A6L5XK59_9BACT</name>
<sequence length="91" mass="9420">MKVTVTAPDAPAAIGPYSHAVIHNGLLLTSGQIGVDPSTGRMAGPDAAVNEEYKNYFMSGYPARCCVATTAMALNAKVEIELLAAVSPRKG</sequence>
<dbReference type="RefSeq" id="WP_154509900.1">
    <property type="nucleotide sequence ID" value="NZ_DBFWWU010000141.1"/>
</dbReference>
<gene>
    <name evidence="2" type="ORF">FYJ44_05365</name>
</gene>
<dbReference type="Gene3D" id="3.30.1330.40">
    <property type="entry name" value="RutC-like"/>
    <property type="match status" value="2"/>
</dbReference>
<dbReference type="PANTHER" id="PTHR11803:SF58">
    <property type="entry name" value="PROTEIN HMF1-RELATED"/>
    <property type="match status" value="1"/>
</dbReference>
<keyword evidence="3" id="KW-1185">Reference proteome</keyword>
<accession>A0A6L5XK59</accession>
<dbReference type="InterPro" id="IPR035959">
    <property type="entry name" value="RutC-like_sf"/>
</dbReference>
<dbReference type="Pfam" id="PF01042">
    <property type="entry name" value="Ribonuc_L-PSP"/>
    <property type="match status" value="2"/>
</dbReference>
<dbReference type="AlphaFoldDB" id="A0A6L5XK59"/>
<evidence type="ECO:0000313" key="2">
    <source>
        <dbReference type="EMBL" id="MSS27489.1"/>
    </source>
</evidence>
<comment type="similarity">
    <text evidence="1">Belongs to the RutC family.</text>
</comment>
<evidence type="ECO:0000313" key="3">
    <source>
        <dbReference type="Proteomes" id="UP000477488"/>
    </source>
</evidence>
<comment type="caution">
    <text evidence="2">The sequence shown here is derived from an EMBL/GenBank/DDBJ whole genome shotgun (WGS) entry which is preliminary data.</text>
</comment>
<proteinExistence type="inferred from homology"/>
<protein>
    <recommendedName>
        <fullName evidence="4">Reactive intermediate/imine deaminase</fullName>
    </recommendedName>
</protein>
<organism evidence="2 3">
    <name type="scientific">Desulfovibrio porci</name>
    <dbReference type="NCBI Taxonomy" id="2605782"/>
    <lineage>
        <taxon>Bacteria</taxon>
        <taxon>Pseudomonadati</taxon>
        <taxon>Thermodesulfobacteriota</taxon>
        <taxon>Desulfovibrionia</taxon>
        <taxon>Desulfovibrionales</taxon>
        <taxon>Desulfovibrionaceae</taxon>
        <taxon>Desulfovibrio</taxon>
    </lineage>
</organism>
<dbReference type="EMBL" id="VUMH01000004">
    <property type="protein sequence ID" value="MSS27489.1"/>
    <property type="molecule type" value="Genomic_DNA"/>
</dbReference>
<dbReference type="SUPFAM" id="SSF55298">
    <property type="entry name" value="YjgF-like"/>
    <property type="match status" value="1"/>
</dbReference>
<dbReference type="CDD" id="cd00448">
    <property type="entry name" value="YjgF_YER057c_UK114_family"/>
    <property type="match status" value="1"/>
</dbReference>
<dbReference type="InterPro" id="IPR006175">
    <property type="entry name" value="YjgF/YER057c/UK114"/>
</dbReference>
<dbReference type="GO" id="GO:0005829">
    <property type="term" value="C:cytosol"/>
    <property type="evidence" value="ECO:0007669"/>
    <property type="project" value="TreeGrafter"/>
</dbReference>
<evidence type="ECO:0000256" key="1">
    <source>
        <dbReference type="ARBA" id="ARBA00010552"/>
    </source>
</evidence>
<dbReference type="Proteomes" id="UP000477488">
    <property type="component" value="Unassembled WGS sequence"/>
</dbReference>
<dbReference type="GO" id="GO:0019239">
    <property type="term" value="F:deaminase activity"/>
    <property type="evidence" value="ECO:0007669"/>
    <property type="project" value="TreeGrafter"/>
</dbReference>
<dbReference type="PANTHER" id="PTHR11803">
    <property type="entry name" value="2-IMINOBUTANOATE/2-IMINOPROPANOATE DEAMINASE RIDA"/>
    <property type="match status" value="1"/>
</dbReference>
<reference evidence="2 3" key="1">
    <citation type="submission" date="2019-09" db="EMBL/GenBank/DDBJ databases">
        <title>In-depth cultivation of the pig gut microbiome towards novel bacterial diversity and tailored functional studies.</title>
        <authorList>
            <person name="Wylensek D."/>
            <person name="Hitch T.C.A."/>
            <person name="Clavel T."/>
        </authorList>
    </citation>
    <scope>NUCLEOTIDE SEQUENCE [LARGE SCALE GENOMIC DNA]</scope>
    <source>
        <strain evidence="2 3">PG-178-WT-4</strain>
    </source>
</reference>